<dbReference type="Gene3D" id="3.40.50.880">
    <property type="match status" value="1"/>
</dbReference>
<organism evidence="5 6">
    <name type="scientific">Bdellovibrio bacteriovorus</name>
    <dbReference type="NCBI Taxonomy" id="959"/>
    <lineage>
        <taxon>Bacteria</taxon>
        <taxon>Pseudomonadati</taxon>
        <taxon>Bdellovibrionota</taxon>
        <taxon>Bdellovibrionia</taxon>
        <taxon>Bdellovibrionales</taxon>
        <taxon>Pseudobdellovibrionaceae</taxon>
        <taxon>Bdellovibrio</taxon>
    </lineage>
</organism>
<gene>
    <name evidence="5" type="ORF">AZI85_12740</name>
</gene>
<dbReference type="CDD" id="cd03141">
    <property type="entry name" value="GATase1_Hsp31_like"/>
    <property type="match status" value="1"/>
</dbReference>
<evidence type="ECO:0000259" key="4">
    <source>
        <dbReference type="Pfam" id="PF01965"/>
    </source>
</evidence>
<evidence type="ECO:0000313" key="5">
    <source>
        <dbReference type="EMBL" id="KYG60336.1"/>
    </source>
</evidence>
<dbReference type="GO" id="GO:0019243">
    <property type="term" value="P:methylglyoxal catabolic process to D-lactate via S-lactoyl-glutathione"/>
    <property type="evidence" value="ECO:0007669"/>
    <property type="project" value="TreeGrafter"/>
</dbReference>
<dbReference type="Proteomes" id="UP000075391">
    <property type="component" value="Unassembled WGS sequence"/>
</dbReference>
<proteinExistence type="inferred from homology"/>
<evidence type="ECO:0000256" key="1">
    <source>
        <dbReference type="ARBA" id="ARBA00023016"/>
    </source>
</evidence>
<accession>A0A150WBL9</accession>
<name>A0A150WBL9_BDEBC</name>
<protein>
    <submittedName>
        <fullName evidence="5">Thiamine biosynthesis protein ThiJ</fullName>
    </submittedName>
</protein>
<dbReference type="InterPro" id="IPR050325">
    <property type="entry name" value="Prot/Nucl_acid_deglycase"/>
</dbReference>
<evidence type="ECO:0000256" key="2">
    <source>
        <dbReference type="ARBA" id="ARBA00023239"/>
    </source>
</evidence>
<keyword evidence="1" id="KW-0346">Stress response</keyword>
<sequence length="243" mass="26391">MTSKKVLFVLTSTDRLGNSGHHTGAYLSEITHPYDEVIRAGYSVDMVSPQGGKVPLDGVKMDDPINATWMNDEDFLEKIEASLKPSEVNIDDYVAVLYVGGHGAMFDLPDNKELQKIAARIFENDGVVASVCHGAAGLVNVRLSSGQYLVQGHELSAFTNDEEETVGMEKVVPFLLESKLKERGALFSSAPKFTSHVVKSGRLVTGQNPASAAEVGQALVEVLDFISEGRSVPEKNWCEWGHP</sequence>
<dbReference type="PANTHER" id="PTHR48094:SF11">
    <property type="entry name" value="GLUTATHIONE-INDEPENDENT GLYOXALASE HSP31-RELATED"/>
    <property type="match status" value="1"/>
</dbReference>
<comment type="similarity">
    <text evidence="3">Belongs to the peptidase C56 family. HSP31-like subfamily.</text>
</comment>
<dbReference type="SUPFAM" id="SSF52317">
    <property type="entry name" value="Class I glutamine amidotransferase-like"/>
    <property type="match status" value="1"/>
</dbReference>
<comment type="caution">
    <text evidence="5">The sequence shown here is derived from an EMBL/GenBank/DDBJ whole genome shotgun (WGS) entry which is preliminary data.</text>
</comment>
<dbReference type="RefSeq" id="WP_063245108.1">
    <property type="nucleotide sequence ID" value="NZ_LUKF01000020.1"/>
</dbReference>
<dbReference type="GO" id="GO:0005737">
    <property type="term" value="C:cytoplasm"/>
    <property type="evidence" value="ECO:0007669"/>
    <property type="project" value="TreeGrafter"/>
</dbReference>
<feature type="domain" description="DJ-1/PfpI" evidence="4">
    <location>
        <begin position="28"/>
        <end position="221"/>
    </location>
</feature>
<keyword evidence="2" id="KW-0456">Lyase</keyword>
<dbReference type="EMBL" id="LUKF01000020">
    <property type="protein sequence ID" value="KYG60336.1"/>
    <property type="molecule type" value="Genomic_DNA"/>
</dbReference>
<reference evidence="5 6" key="1">
    <citation type="submission" date="2016-03" db="EMBL/GenBank/DDBJ databases">
        <authorList>
            <person name="Ploux O."/>
        </authorList>
    </citation>
    <scope>NUCLEOTIDE SEQUENCE [LARGE SCALE GENOMIC DNA]</scope>
    <source>
        <strain evidence="5 6">BER2</strain>
    </source>
</reference>
<dbReference type="InterPro" id="IPR002818">
    <property type="entry name" value="DJ-1/PfpI"/>
</dbReference>
<dbReference type="Pfam" id="PF01965">
    <property type="entry name" value="DJ-1_PfpI"/>
    <property type="match status" value="1"/>
</dbReference>
<dbReference type="GO" id="GO:0019172">
    <property type="term" value="F:glyoxalase III activity"/>
    <property type="evidence" value="ECO:0007669"/>
    <property type="project" value="TreeGrafter"/>
</dbReference>
<dbReference type="InterPro" id="IPR029062">
    <property type="entry name" value="Class_I_gatase-like"/>
</dbReference>
<dbReference type="AlphaFoldDB" id="A0A150WBL9"/>
<evidence type="ECO:0000313" key="6">
    <source>
        <dbReference type="Proteomes" id="UP000075391"/>
    </source>
</evidence>
<evidence type="ECO:0000256" key="3">
    <source>
        <dbReference type="ARBA" id="ARBA00038493"/>
    </source>
</evidence>
<dbReference type="PANTHER" id="PTHR48094">
    <property type="entry name" value="PROTEIN/NUCLEIC ACID DEGLYCASE DJ-1-RELATED"/>
    <property type="match status" value="1"/>
</dbReference>
<dbReference type="OrthoDB" id="5290541at2"/>